<dbReference type="InterPro" id="IPR036852">
    <property type="entry name" value="Peptidase_S8/S53_dom_sf"/>
</dbReference>
<dbReference type="PROSITE" id="PS51892">
    <property type="entry name" value="SUBTILASE"/>
    <property type="match status" value="1"/>
</dbReference>
<dbReference type="InterPro" id="IPR015500">
    <property type="entry name" value="Peptidase_S8_subtilisin-rel"/>
</dbReference>
<gene>
    <name evidence="7" type="ordered locus">Mtc_0702</name>
</gene>
<dbReference type="Pfam" id="PF00082">
    <property type="entry name" value="Peptidase_S8"/>
    <property type="match status" value="1"/>
</dbReference>
<dbReference type="EMBL" id="CP003243">
    <property type="protein sequence ID" value="AFC99466.1"/>
    <property type="molecule type" value="Genomic_DNA"/>
</dbReference>
<dbReference type="GO" id="GO:0004252">
    <property type="term" value="F:serine-type endopeptidase activity"/>
    <property type="evidence" value="ECO:0007669"/>
    <property type="project" value="UniProtKB-UniRule"/>
</dbReference>
<feature type="domain" description="Peptidase S8/S53" evidence="6">
    <location>
        <begin position="271"/>
        <end position="512"/>
    </location>
</feature>
<dbReference type="PANTHER" id="PTHR43806">
    <property type="entry name" value="PEPTIDASE S8"/>
    <property type="match status" value="1"/>
</dbReference>
<dbReference type="HOGENOM" id="CLU_379308_0_0_2"/>
<dbReference type="GO" id="GO:0006508">
    <property type="term" value="P:proteolysis"/>
    <property type="evidence" value="ECO:0007669"/>
    <property type="project" value="UniProtKB-KW"/>
</dbReference>
<accession>H8I8J0</accession>
<keyword evidence="4 5" id="KW-0720">Serine protease</keyword>
<dbReference type="Proteomes" id="UP000005233">
    <property type="component" value="Chromosome"/>
</dbReference>
<feature type="active site" description="Charge relay system" evidence="5">
    <location>
        <position position="278"/>
    </location>
</feature>
<dbReference type="InterPro" id="IPR000209">
    <property type="entry name" value="Peptidase_S8/S53_dom"/>
</dbReference>
<dbReference type="InterPro" id="IPR023827">
    <property type="entry name" value="Peptidase_S8_Asp-AS"/>
</dbReference>
<dbReference type="PANTHER" id="PTHR43806:SF11">
    <property type="entry name" value="CEREVISIN-RELATED"/>
    <property type="match status" value="1"/>
</dbReference>
<evidence type="ECO:0000256" key="5">
    <source>
        <dbReference type="PROSITE-ProRule" id="PRU01240"/>
    </source>
</evidence>
<dbReference type="eggNOG" id="arCOG00702">
    <property type="taxonomic scope" value="Archaea"/>
</dbReference>
<dbReference type="PRINTS" id="PR00723">
    <property type="entry name" value="SUBTILISIN"/>
</dbReference>
<evidence type="ECO:0000256" key="3">
    <source>
        <dbReference type="ARBA" id="ARBA00022801"/>
    </source>
</evidence>
<evidence type="ECO:0000313" key="8">
    <source>
        <dbReference type="Proteomes" id="UP000005233"/>
    </source>
</evidence>
<keyword evidence="3 5" id="KW-0378">Hydrolase</keyword>
<evidence type="ECO:0000313" key="7">
    <source>
        <dbReference type="EMBL" id="AFC99466.1"/>
    </source>
</evidence>
<evidence type="ECO:0000256" key="1">
    <source>
        <dbReference type="ARBA" id="ARBA00011073"/>
    </source>
</evidence>
<feature type="active site" description="Charge relay system" evidence="5">
    <location>
        <position position="312"/>
    </location>
</feature>
<keyword evidence="2 5" id="KW-0645">Protease</keyword>
<evidence type="ECO:0000256" key="2">
    <source>
        <dbReference type="ARBA" id="ARBA00022670"/>
    </source>
</evidence>
<proteinExistence type="inferred from homology"/>
<protein>
    <submittedName>
        <fullName evidence="7">Subtilisin-like serine proteases (Peptidase S8 family)</fullName>
    </submittedName>
</protein>
<dbReference type="SUPFAM" id="SSF52743">
    <property type="entry name" value="Subtilisin-like"/>
    <property type="match status" value="1"/>
</dbReference>
<evidence type="ECO:0000256" key="4">
    <source>
        <dbReference type="ARBA" id="ARBA00022825"/>
    </source>
</evidence>
<feature type="active site" description="Charge relay system" evidence="5">
    <location>
        <position position="464"/>
    </location>
</feature>
<name>H8I8J0_METCZ</name>
<dbReference type="InterPro" id="IPR050131">
    <property type="entry name" value="Peptidase_S8_subtilisin-like"/>
</dbReference>
<dbReference type="Gene3D" id="2.60.120.380">
    <property type="match status" value="1"/>
</dbReference>
<dbReference type="PROSITE" id="PS00136">
    <property type="entry name" value="SUBTILASE_ASP"/>
    <property type="match status" value="1"/>
</dbReference>
<evidence type="ECO:0000259" key="6">
    <source>
        <dbReference type="Pfam" id="PF00082"/>
    </source>
</evidence>
<reference evidence="7 8" key="1">
    <citation type="journal article" date="2012" name="J. Bacteriol.">
        <title>Complete genome sequence of a thermophilic methanogen, Methanocella conradii HZ254, isolated from Chinese rice field soil.</title>
        <authorList>
            <person name="Lu Z."/>
            <person name="Lu Y."/>
        </authorList>
    </citation>
    <scope>NUCLEOTIDE SEQUENCE [LARGE SCALE GENOMIC DNA]</scope>
    <source>
        <strain evidence="8">DSM 24694 / JCM 17849 / CGMCC 1.5162 / HZ254</strain>
    </source>
</reference>
<dbReference type="KEGG" id="mez:Mtc_0702"/>
<comment type="similarity">
    <text evidence="1 5">Belongs to the peptidase S8 family.</text>
</comment>
<dbReference type="AlphaFoldDB" id="H8I8J0"/>
<dbReference type="Gene3D" id="3.40.50.200">
    <property type="entry name" value="Peptidase S8/S53 domain"/>
    <property type="match status" value="1"/>
</dbReference>
<sequence length="717" mass="76985">MVATATIASSAGAVEPNVSGVGSFTFTPVDSFNLSLTSNVTSDGLSDVNTSMPFNVPVYREVVIVYFKEMPVSVGEFASSYGVSPVFVKGDIRMAAFESDPVMVGGVVSEKTALAIERISKDPRVESVKRDTYMFVDPRQEIDMTPRLIYPEDLEKKGVEVIPDRVCVGFWRLPPSLDEFGEKYGGKPIDLTETNLRLQWVSYETKDVKGFIDRASKDPYVQYIEVHGKGQWATIPNDEYWNSSSQNYTYTWGQRRVYAPEAWTYQTGSESIIVGLIDSGVQLDHPDLTGRFTNDGYDCLNNDSDPSDDYGHGTAMAGVIGSSWNNGIGYAGMSKSKILPIKNGDIYGPDPDATSRGIDYAVNHGAKIISMSFGFSSDYINVRTSIANAYSAGCILVAAAGNYASNNTLYPAGYDNVIGVSATDRSDQLASFSNFGPTVDLSAPGVDIGTTSMGSMYAAIDGTSPAAAMVSGVAALVWSQNPTTLRDRILTYLYNSADDRGASGRDDQFGYGIVNAYGAVMYGQMRAVGTGNLPGSGYAAQTSLYVPADSYVDTIMVGNENSNLDILLKWNSPPTLSSYDAASGSNYSLERALTRGSGTLYILVYAFSGGGNFKLCSISGAPTDGSFVADTLQQGYGYYSGGQGWGKGYAFNSGPDGCNFDLAVKWNQIASPYVYDAKSETPAAQEIVGPVYGTGTFYSTVYSQSGIGEFAMLRFVY</sequence>
<keyword evidence="8" id="KW-1185">Reference proteome</keyword>
<organism evidence="7 8">
    <name type="scientific">Methanocella conradii (strain DSM 24694 / JCM 17849 / CGMCC 1.5162 / HZ254)</name>
    <dbReference type="NCBI Taxonomy" id="1041930"/>
    <lineage>
        <taxon>Archaea</taxon>
        <taxon>Methanobacteriati</taxon>
        <taxon>Methanobacteriota</taxon>
        <taxon>Stenosarchaea group</taxon>
        <taxon>Methanomicrobia</taxon>
        <taxon>Methanocellales</taxon>
        <taxon>Methanocellaceae</taxon>
        <taxon>Methanocella</taxon>
    </lineage>
</organism>
<dbReference type="STRING" id="1041930.Mtc_0702"/>